<evidence type="ECO:0000313" key="4">
    <source>
        <dbReference type="EMBL" id="PSL30705.1"/>
    </source>
</evidence>
<dbReference type="GO" id="GO:0004252">
    <property type="term" value="F:serine-type endopeptidase activity"/>
    <property type="evidence" value="ECO:0007669"/>
    <property type="project" value="TreeGrafter"/>
</dbReference>
<evidence type="ECO:0000256" key="2">
    <source>
        <dbReference type="SAM" id="SignalP"/>
    </source>
</evidence>
<evidence type="ECO:0000313" key="5">
    <source>
        <dbReference type="Proteomes" id="UP000240978"/>
    </source>
</evidence>
<evidence type="ECO:0000259" key="3">
    <source>
        <dbReference type="Pfam" id="PF00326"/>
    </source>
</evidence>
<dbReference type="Pfam" id="PF00326">
    <property type="entry name" value="Peptidase_S9"/>
    <property type="match status" value="1"/>
</dbReference>
<feature type="domain" description="Peptidase S9 prolyl oligopeptidase catalytic" evidence="3">
    <location>
        <begin position="684"/>
        <end position="853"/>
    </location>
</feature>
<dbReference type="Proteomes" id="UP000240978">
    <property type="component" value="Unassembled WGS sequence"/>
</dbReference>
<dbReference type="SUPFAM" id="SSF82171">
    <property type="entry name" value="DPP6 N-terminal domain-like"/>
    <property type="match status" value="1"/>
</dbReference>
<comment type="caution">
    <text evidence="4">The sequence shown here is derived from an EMBL/GenBank/DDBJ whole genome shotgun (WGS) entry which is preliminary data.</text>
</comment>
<accession>A0A2P8G9Y7</accession>
<dbReference type="SUPFAM" id="SSF53474">
    <property type="entry name" value="alpha/beta-Hydrolases"/>
    <property type="match status" value="1"/>
</dbReference>
<evidence type="ECO:0000256" key="1">
    <source>
        <dbReference type="ARBA" id="ARBA00022801"/>
    </source>
</evidence>
<proteinExistence type="predicted"/>
<dbReference type="InterPro" id="IPR029058">
    <property type="entry name" value="AB_hydrolase_fold"/>
</dbReference>
<keyword evidence="2" id="KW-0732">Signal</keyword>
<feature type="chain" id="PRO_5015199233" evidence="2">
    <location>
        <begin position="20"/>
        <end position="875"/>
    </location>
</feature>
<protein>
    <submittedName>
        <fullName evidence="4">Prolyl oligopeptidase family protein</fullName>
    </submittedName>
</protein>
<keyword evidence="5" id="KW-1185">Reference proteome</keyword>
<sequence>MVKWMIISCLIFLHILVHAQKPELKVEDFRHWDELQDLSFGESCLASSNGRYIFYRELLNGEEILVLKRLSDLKEYKYVNVLQFKFSANGEFAFILKSDSIFNIIHLDSEKVKSFSYVHEFSYDDSMPEYLFLSIAEKHSLQILDFTRDTSMFYPNVSEYRINSKLKSIILNCDSSIKLLSITSHKLETVANGVRFSDIDISRSGKWITYYSERRKVYLYRYGWNNAKMIFDLDSTTKINQGYRCTNKWFTINEESVLIKLSGGVSKSIKSGAVLTHHVDIWTYHDKYYQSEQLLNPALNDSDLFYSINLSKDLTSKELISSNGVILSFPNIYPGRFLLSYESNTRDFWSHDSCYIRLTSIKTGETFIVYSGIGDRVRQLEFSPDYRFLLWFDNREKKIYSYEIKTRKINVLENAMSTFFDYTSDMEGRKLPFGVFCWLLKDDAVLLYDNFDIWKWKVNSLHPPVCVTNFYGRKHKMILRAVSGQEMDANKLDTLLLCAWDTVTKNNGFFKLPMSKVGDPKLCSIGPYVYHFPQIKPSLLTIPSIFRPIKVGNKKSFIVRRMDCTSSANLYLTADFVSFKRITDIRPEDKYNWMTSRLVKWEISKGDSGIGVLYQPENFNPSRRYPVIFHYYEKRSDELNFYRIPQLSNGVLDIPWFVSNGYLVFIPDISYKTGEPEEGIKSTLISAAMYFRRQSFVDSSRIGLQGHSFGGYETNFIITQTDVFKAAQSSAGTCDLISAYGGINGIGISRQILYETNQGNLGIPPWRNFKAYYNASPIFFIDSIRTPLLIMHNKGDAAVPFSQATEFYSAFRRAGKPCWLLQYDGEGHTIADVNNALDFTYRLHQFFDHYLKGKEMPDWMRMGVTAKEKGINSGF</sequence>
<organism evidence="4 5">
    <name type="scientific">Chitinophaga ginsengisoli</name>
    <dbReference type="NCBI Taxonomy" id="363837"/>
    <lineage>
        <taxon>Bacteria</taxon>
        <taxon>Pseudomonadati</taxon>
        <taxon>Bacteroidota</taxon>
        <taxon>Chitinophagia</taxon>
        <taxon>Chitinophagales</taxon>
        <taxon>Chitinophagaceae</taxon>
        <taxon>Chitinophaga</taxon>
    </lineage>
</organism>
<feature type="signal peptide" evidence="2">
    <location>
        <begin position="1"/>
        <end position="19"/>
    </location>
</feature>
<dbReference type="PANTHER" id="PTHR42776">
    <property type="entry name" value="SERINE PEPTIDASE S9 FAMILY MEMBER"/>
    <property type="match status" value="1"/>
</dbReference>
<dbReference type="Gene3D" id="3.40.50.1820">
    <property type="entry name" value="alpha/beta hydrolase"/>
    <property type="match status" value="1"/>
</dbReference>
<dbReference type="RefSeq" id="WP_106602560.1">
    <property type="nucleotide sequence ID" value="NZ_PYGK01000005.1"/>
</dbReference>
<reference evidence="4 5" key="1">
    <citation type="submission" date="2018-03" db="EMBL/GenBank/DDBJ databases">
        <title>Genomic Encyclopedia of Archaeal and Bacterial Type Strains, Phase II (KMG-II): from individual species to whole genera.</title>
        <authorList>
            <person name="Goeker M."/>
        </authorList>
    </citation>
    <scope>NUCLEOTIDE SEQUENCE [LARGE SCALE GENOMIC DNA]</scope>
    <source>
        <strain evidence="4 5">DSM 18107</strain>
    </source>
</reference>
<name>A0A2P8G9Y7_9BACT</name>
<keyword evidence="1" id="KW-0378">Hydrolase</keyword>
<dbReference type="AlphaFoldDB" id="A0A2P8G9Y7"/>
<dbReference type="EMBL" id="PYGK01000005">
    <property type="protein sequence ID" value="PSL30705.1"/>
    <property type="molecule type" value="Genomic_DNA"/>
</dbReference>
<dbReference type="OrthoDB" id="9812921at2"/>
<dbReference type="PANTHER" id="PTHR42776:SF27">
    <property type="entry name" value="DIPEPTIDYL PEPTIDASE FAMILY MEMBER 6"/>
    <property type="match status" value="1"/>
</dbReference>
<gene>
    <name evidence="4" type="ORF">CLV42_10566</name>
</gene>
<dbReference type="GO" id="GO:0006508">
    <property type="term" value="P:proteolysis"/>
    <property type="evidence" value="ECO:0007669"/>
    <property type="project" value="InterPro"/>
</dbReference>
<dbReference type="InterPro" id="IPR001375">
    <property type="entry name" value="Peptidase_S9_cat"/>
</dbReference>